<dbReference type="InterPro" id="IPR050090">
    <property type="entry name" value="Tyrosine_recombinase_XerCD"/>
</dbReference>
<dbReference type="PANTHER" id="PTHR30349:SF64">
    <property type="entry name" value="PROPHAGE INTEGRASE INTD-RELATED"/>
    <property type="match status" value="1"/>
</dbReference>
<keyword evidence="3 5" id="KW-0238">DNA-binding</keyword>
<sequence>MPVYRNEKAKGEKKWWYQFYTGEIRNGVRQRITKRGFKTKREAERAMVEAQAARQKGQYVEPSRILFRDYLQDWLKTKRNLGEQTLELYHSYLRTHIIPSLGHIPLAKLSAHDIEMFLNSLHEKGLAAGTVKRIFSVVNAALHAAETKELIAKNAANKVEKPQVSRRRKLVVWDPAFVNVFLEQTKQTSRHWIAVYLAVMTGMRQGEILGLRWSDIDFEKRNLTIQQTVNRHGEIKQGAKTKQSMRSVALSPETIEVLQEHRRLIMMERTALGSAYENHDLVVCTKFGGPVTQRTIQKVWTSFLKKTGAPKITFHDLRHTHASLLIKQGVHIKVISERLGHSSVSITMDTYGHLMPNMQEDAAAGLDRLIQKKREVQCDDTKNPDHRV</sequence>
<dbReference type="PANTHER" id="PTHR30349">
    <property type="entry name" value="PHAGE INTEGRASE-RELATED"/>
    <property type="match status" value="1"/>
</dbReference>
<dbReference type="InterPro" id="IPR010998">
    <property type="entry name" value="Integrase_recombinase_N"/>
</dbReference>
<comment type="similarity">
    <text evidence="1">Belongs to the 'phage' integrase family.</text>
</comment>
<dbReference type="AlphaFoldDB" id="A0A3M8DFX7"/>
<keyword evidence="2" id="KW-0229">DNA integration</keyword>
<dbReference type="RefSeq" id="WP_122911961.1">
    <property type="nucleotide sequence ID" value="NZ_RHHT01000002.1"/>
</dbReference>
<evidence type="ECO:0000256" key="1">
    <source>
        <dbReference type="ARBA" id="ARBA00008857"/>
    </source>
</evidence>
<dbReference type="Proteomes" id="UP000281915">
    <property type="component" value="Unassembled WGS sequence"/>
</dbReference>
<name>A0A3M8DFX7_9BACL</name>
<dbReference type="CDD" id="cd01189">
    <property type="entry name" value="INT_ICEBs1_C_like"/>
    <property type="match status" value="1"/>
</dbReference>
<comment type="caution">
    <text evidence="8">The sequence shown here is derived from an EMBL/GenBank/DDBJ whole genome shotgun (WGS) entry which is preliminary data.</text>
</comment>
<dbReference type="Gene3D" id="1.10.443.10">
    <property type="entry name" value="Intergrase catalytic core"/>
    <property type="match status" value="1"/>
</dbReference>
<dbReference type="PROSITE" id="PS51898">
    <property type="entry name" value="TYR_RECOMBINASE"/>
    <property type="match status" value="1"/>
</dbReference>
<evidence type="ECO:0000313" key="9">
    <source>
        <dbReference type="Proteomes" id="UP000281915"/>
    </source>
</evidence>
<dbReference type="Pfam" id="PF14659">
    <property type="entry name" value="Phage_int_SAM_3"/>
    <property type="match status" value="1"/>
</dbReference>
<dbReference type="Gene3D" id="1.10.150.130">
    <property type="match status" value="1"/>
</dbReference>
<dbReference type="GO" id="GO:0015074">
    <property type="term" value="P:DNA integration"/>
    <property type="evidence" value="ECO:0007669"/>
    <property type="project" value="UniProtKB-KW"/>
</dbReference>
<dbReference type="InterPro" id="IPR004107">
    <property type="entry name" value="Integrase_SAM-like_N"/>
</dbReference>
<feature type="domain" description="Tyr recombinase" evidence="6">
    <location>
        <begin position="168"/>
        <end position="364"/>
    </location>
</feature>
<dbReference type="Pfam" id="PF14657">
    <property type="entry name" value="Arm-DNA-bind_4"/>
    <property type="match status" value="1"/>
</dbReference>
<dbReference type="EMBL" id="RHHT01000002">
    <property type="protein sequence ID" value="RNB86479.1"/>
    <property type="molecule type" value="Genomic_DNA"/>
</dbReference>
<dbReference type="GO" id="GO:0003677">
    <property type="term" value="F:DNA binding"/>
    <property type="evidence" value="ECO:0007669"/>
    <property type="project" value="UniProtKB-UniRule"/>
</dbReference>
<dbReference type="InterPro" id="IPR011010">
    <property type="entry name" value="DNA_brk_join_enz"/>
</dbReference>
<dbReference type="SUPFAM" id="SSF56349">
    <property type="entry name" value="DNA breaking-rejoining enzymes"/>
    <property type="match status" value="1"/>
</dbReference>
<evidence type="ECO:0000313" key="8">
    <source>
        <dbReference type="EMBL" id="RNB86479.1"/>
    </source>
</evidence>
<gene>
    <name evidence="8" type="ORF">EDM58_00705</name>
</gene>
<proteinExistence type="inferred from homology"/>
<evidence type="ECO:0000256" key="2">
    <source>
        <dbReference type="ARBA" id="ARBA00022908"/>
    </source>
</evidence>
<dbReference type="PROSITE" id="PS51900">
    <property type="entry name" value="CB"/>
    <property type="match status" value="1"/>
</dbReference>
<accession>A0A3M8DFX7</accession>
<organism evidence="8 9">
    <name type="scientific">Brevibacillus panacihumi</name>
    <dbReference type="NCBI Taxonomy" id="497735"/>
    <lineage>
        <taxon>Bacteria</taxon>
        <taxon>Bacillati</taxon>
        <taxon>Bacillota</taxon>
        <taxon>Bacilli</taxon>
        <taxon>Bacillales</taxon>
        <taxon>Paenibacillaceae</taxon>
        <taxon>Brevibacillus</taxon>
    </lineage>
</organism>
<evidence type="ECO:0000256" key="4">
    <source>
        <dbReference type="ARBA" id="ARBA00023172"/>
    </source>
</evidence>
<evidence type="ECO:0000259" key="6">
    <source>
        <dbReference type="PROSITE" id="PS51898"/>
    </source>
</evidence>
<evidence type="ECO:0000256" key="5">
    <source>
        <dbReference type="PROSITE-ProRule" id="PRU01248"/>
    </source>
</evidence>
<dbReference type="InterPro" id="IPR028259">
    <property type="entry name" value="AP2-like_int_N"/>
</dbReference>
<feature type="domain" description="Core-binding (CB)" evidence="7">
    <location>
        <begin position="65"/>
        <end position="146"/>
    </location>
</feature>
<evidence type="ECO:0000256" key="3">
    <source>
        <dbReference type="ARBA" id="ARBA00023125"/>
    </source>
</evidence>
<reference evidence="8 9" key="1">
    <citation type="submission" date="2018-10" db="EMBL/GenBank/DDBJ databases">
        <title>Phylogenomics of Brevibacillus.</title>
        <authorList>
            <person name="Dunlap C."/>
        </authorList>
    </citation>
    <scope>NUCLEOTIDE SEQUENCE [LARGE SCALE GENOMIC DNA]</scope>
    <source>
        <strain evidence="8 9">JCM 15085</strain>
    </source>
</reference>
<protein>
    <submittedName>
        <fullName evidence="8">Site-specific integrase</fullName>
    </submittedName>
</protein>
<dbReference type="InterPro" id="IPR044068">
    <property type="entry name" value="CB"/>
</dbReference>
<dbReference type="InterPro" id="IPR013762">
    <property type="entry name" value="Integrase-like_cat_sf"/>
</dbReference>
<evidence type="ECO:0000259" key="7">
    <source>
        <dbReference type="PROSITE" id="PS51900"/>
    </source>
</evidence>
<keyword evidence="4" id="KW-0233">DNA recombination</keyword>
<dbReference type="InterPro" id="IPR002104">
    <property type="entry name" value="Integrase_catalytic"/>
</dbReference>
<dbReference type="GO" id="GO:0006310">
    <property type="term" value="P:DNA recombination"/>
    <property type="evidence" value="ECO:0007669"/>
    <property type="project" value="UniProtKB-KW"/>
</dbReference>
<dbReference type="Pfam" id="PF00589">
    <property type="entry name" value="Phage_integrase"/>
    <property type="match status" value="1"/>
</dbReference>